<name>A0A822ZEL2_NELNU</name>
<gene>
    <name evidence="2" type="ORF">HUJ06_015769</name>
</gene>
<sequence>MLGLVSVQIELLLEAKRGERCVCSRAGKIRTEKPSSDDHHGKNSDKTLWVPHPRNGIYFPKGHEWVMDDVPAGAAVLNQAYWLRSVEGVEEPSPDASFDHPNHNNFQ</sequence>
<proteinExistence type="predicted"/>
<accession>A0A822ZEL2</accession>
<feature type="region of interest" description="Disordered" evidence="1">
    <location>
        <begin position="25"/>
        <end position="48"/>
    </location>
</feature>
<dbReference type="PANTHER" id="PTHR35109">
    <property type="entry name" value="GLUTAMATE RACEMASE"/>
    <property type="match status" value="1"/>
</dbReference>
<dbReference type="Proteomes" id="UP000607653">
    <property type="component" value="Unassembled WGS sequence"/>
</dbReference>
<dbReference type="PANTHER" id="PTHR35109:SF1">
    <property type="entry name" value="GLUTAMATE RACEMASE"/>
    <property type="match status" value="1"/>
</dbReference>
<dbReference type="AlphaFoldDB" id="A0A822ZEL2"/>
<keyword evidence="3" id="KW-1185">Reference proteome</keyword>
<organism evidence="2 3">
    <name type="scientific">Nelumbo nucifera</name>
    <name type="common">Sacred lotus</name>
    <dbReference type="NCBI Taxonomy" id="4432"/>
    <lineage>
        <taxon>Eukaryota</taxon>
        <taxon>Viridiplantae</taxon>
        <taxon>Streptophyta</taxon>
        <taxon>Embryophyta</taxon>
        <taxon>Tracheophyta</taxon>
        <taxon>Spermatophyta</taxon>
        <taxon>Magnoliopsida</taxon>
        <taxon>Proteales</taxon>
        <taxon>Nelumbonaceae</taxon>
        <taxon>Nelumbo</taxon>
    </lineage>
</organism>
<reference evidence="2 3" key="1">
    <citation type="journal article" date="2020" name="Mol. Biol. Evol.">
        <title>Distinct Expression and Methylation Patterns for Genes with Different Fates following a Single Whole-Genome Duplication in Flowering Plants.</title>
        <authorList>
            <person name="Shi T."/>
            <person name="Rahmani R.S."/>
            <person name="Gugger P.F."/>
            <person name="Wang M."/>
            <person name="Li H."/>
            <person name="Zhang Y."/>
            <person name="Li Z."/>
            <person name="Wang Q."/>
            <person name="Van de Peer Y."/>
            <person name="Marchal K."/>
            <person name="Chen J."/>
        </authorList>
    </citation>
    <scope>NUCLEOTIDE SEQUENCE [LARGE SCALE GENOMIC DNA]</scope>
    <source>
        <tissue evidence="2">Leaf</tissue>
    </source>
</reference>
<dbReference type="EMBL" id="DUZY01000005">
    <property type="protein sequence ID" value="DAD41446.1"/>
    <property type="molecule type" value="Genomic_DNA"/>
</dbReference>
<comment type="caution">
    <text evidence="2">The sequence shown here is derived from an EMBL/GenBank/DDBJ whole genome shotgun (WGS) entry which is preliminary data.</text>
</comment>
<feature type="compositionally biased region" description="Basic and acidic residues" evidence="1">
    <location>
        <begin position="29"/>
        <end position="45"/>
    </location>
</feature>
<evidence type="ECO:0000313" key="3">
    <source>
        <dbReference type="Proteomes" id="UP000607653"/>
    </source>
</evidence>
<protein>
    <submittedName>
        <fullName evidence="2">Uncharacterized protein</fullName>
    </submittedName>
</protein>
<evidence type="ECO:0000313" key="2">
    <source>
        <dbReference type="EMBL" id="DAD41446.1"/>
    </source>
</evidence>
<evidence type="ECO:0000256" key="1">
    <source>
        <dbReference type="SAM" id="MobiDB-lite"/>
    </source>
</evidence>